<dbReference type="GO" id="GO:0008855">
    <property type="term" value="F:exodeoxyribonuclease VII activity"/>
    <property type="evidence" value="ECO:0007669"/>
    <property type="project" value="UniProtKB-UniRule"/>
</dbReference>
<comment type="subunit">
    <text evidence="5">Heterooligomer composed of large and small subunits.</text>
</comment>
<comment type="function">
    <text evidence="5">Bidirectionally degrades single-stranded DNA into large acid-insoluble oligonucleotides, which are then degraded further into small acid-soluble oligonucleotides.</text>
</comment>
<dbReference type="PANTHER" id="PTHR30008:SF0">
    <property type="entry name" value="EXODEOXYRIBONUCLEASE 7 LARGE SUBUNIT"/>
    <property type="match status" value="1"/>
</dbReference>
<name>A0A510K6M5_9FUSO</name>
<dbReference type="CDD" id="cd04489">
    <property type="entry name" value="ExoVII_LU_OBF"/>
    <property type="match status" value="1"/>
</dbReference>
<keyword evidence="3 5" id="KW-0378">Hydrolase</keyword>
<proteinExistence type="inferred from homology"/>
<sequence length="467" mass="54176">MRNKIKYVIIKEQKMEEMGKVMEQTVFSVSEINREVKMFLEGTRTFKNIFIEGELSNITYYRSGHLYFTLKDSSASVKCAIFRYKYRNVPEDLKEGDSVKIRGNVTLYEANGSYQIVADFLEKSNSLGLLYEKMEMLKKLYFEKGYFSDEIKKKLPQLPINVGVVTADTGAAIRDIINTTHKRFPNVNIYLYPAKVQGEGAAHEVSAGIEFFNRMNEEKQLEIDTLIVGRGGGSIEDLWAFNEEEVIEAIYKSEIPVISAVGHEIDNLLSDLVADKRAATPTQAAEILIPEKDKLADELENKKNLLSKSLLNRVAMMKKELEYRKNNYYIKNFANILDNKKFDLMEKEQKLSRELKRILQKSKEQLDYRKHRFDRINLEKVILSGKENLRGKSAKLNEIMLEFFENRKNELKYKKAQLSKYSVNDILKQGYTITRKNGEIVKRGIELSKEDKLEIQFLDVRKKAIVK</sequence>
<evidence type="ECO:0000259" key="8">
    <source>
        <dbReference type="Pfam" id="PF13742"/>
    </source>
</evidence>
<dbReference type="NCBIfam" id="TIGR00237">
    <property type="entry name" value="xseA"/>
    <property type="match status" value="1"/>
</dbReference>
<evidence type="ECO:0000256" key="4">
    <source>
        <dbReference type="ARBA" id="ARBA00022839"/>
    </source>
</evidence>
<dbReference type="GO" id="GO:0005737">
    <property type="term" value="C:cytoplasm"/>
    <property type="evidence" value="ECO:0007669"/>
    <property type="project" value="UniProtKB-SubCell"/>
</dbReference>
<evidence type="ECO:0000259" key="7">
    <source>
        <dbReference type="Pfam" id="PF02601"/>
    </source>
</evidence>
<evidence type="ECO:0000256" key="6">
    <source>
        <dbReference type="RuleBase" id="RU004355"/>
    </source>
</evidence>
<dbReference type="Pfam" id="PF13742">
    <property type="entry name" value="tRNA_anti_2"/>
    <property type="match status" value="1"/>
</dbReference>
<dbReference type="EC" id="3.1.11.6" evidence="5"/>
<evidence type="ECO:0000256" key="2">
    <source>
        <dbReference type="ARBA" id="ARBA00022722"/>
    </source>
</evidence>
<comment type="similarity">
    <text evidence="5 6">Belongs to the XseA family.</text>
</comment>
<dbReference type="InterPro" id="IPR012340">
    <property type="entry name" value="NA-bd_OB-fold"/>
</dbReference>
<dbReference type="PANTHER" id="PTHR30008">
    <property type="entry name" value="EXODEOXYRIBONUCLEASE 7 LARGE SUBUNIT"/>
    <property type="match status" value="1"/>
</dbReference>
<evidence type="ECO:0000313" key="10">
    <source>
        <dbReference type="Proteomes" id="UP000321397"/>
    </source>
</evidence>
<organism evidence="9 10">
    <name type="scientific">Leptotrichia wadei</name>
    <dbReference type="NCBI Taxonomy" id="157687"/>
    <lineage>
        <taxon>Bacteria</taxon>
        <taxon>Fusobacteriati</taxon>
        <taxon>Fusobacteriota</taxon>
        <taxon>Fusobacteriia</taxon>
        <taxon>Fusobacteriales</taxon>
        <taxon>Leptotrichiaceae</taxon>
        <taxon>Leptotrichia</taxon>
    </lineage>
</organism>
<gene>
    <name evidence="5" type="primary">xseA</name>
    <name evidence="9" type="ORF">JMUB3933_0734</name>
</gene>
<evidence type="ECO:0000256" key="5">
    <source>
        <dbReference type="HAMAP-Rule" id="MF_00378"/>
    </source>
</evidence>
<dbReference type="GO" id="GO:0006308">
    <property type="term" value="P:DNA catabolic process"/>
    <property type="evidence" value="ECO:0007669"/>
    <property type="project" value="UniProtKB-UniRule"/>
</dbReference>
<dbReference type="HAMAP" id="MF_00378">
    <property type="entry name" value="Exonuc_7_L"/>
    <property type="match status" value="1"/>
</dbReference>
<accession>A0A510K6M5</accession>
<dbReference type="InterPro" id="IPR003753">
    <property type="entry name" value="Exonuc_VII_L"/>
</dbReference>
<dbReference type="InterPro" id="IPR025824">
    <property type="entry name" value="OB-fold_nuc-bd_dom"/>
</dbReference>
<keyword evidence="2 5" id="KW-0540">Nuclease</keyword>
<dbReference type="EMBL" id="AP019834">
    <property type="protein sequence ID" value="BBM47234.1"/>
    <property type="molecule type" value="Genomic_DNA"/>
</dbReference>
<feature type="domain" description="Exonuclease VII large subunit C-terminal" evidence="7">
    <location>
        <begin position="146"/>
        <end position="461"/>
    </location>
</feature>
<evidence type="ECO:0000313" key="9">
    <source>
        <dbReference type="EMBL" id="BBM47234.1"/>
    </source>
</evidence>
<dbReference type="GO" id="GO:0003676">
    <property type="term" value="F:nucleic acid binding"/>
    <property type="evidence" value="ECO:0007669"/>
    <property type="project" value="InterPro"/>
</dbReference>
<dbReference type="Gene3D" id="2.40.50.1010">
    <property type="match status" value="1"/>
</dbReference>
<reference evidence="9 10" key="1">
    <citation type="submission" date="2019-07" db="EMBL/GenBank/DDBJ databases">
        <title>Complete Genome Sequence of Leptotrichia wadei Strain JMUB3933.</title>
        <authorList>
            <person name="Watanabe S."/>
            <person name="Cui L."/>
        </authorList>
    </citation>
    <scope>NUCLEOTIDE SEQUENCE [LARGE SCALE GENOMIC DNA]</scope>
    <source>
        <strain evidence="9 10">JMUB3933</strain>
    </source>
</reference>
<comment type="catalytic activity">
    <reaction evidence="5 6">
        <text>Exonucleolytic cleavage in either 5'- to 3'- or 3'- to 5'-direction to yield nucleoside 5'-phosphates.</text>
        <dbReference type="EC" id="3.1.11.6"/>
    </reaction>
</comment>
<comment type="subcellular location">
    <subcellularLocation>
        <location evidence="5 6">Cytoplasm</location>
    </subcellularLocation>
</comment>
<keyword evidence="1 5" id="KW-0963">Cytoplasm</keyword>
<dbReference type="Pfam" id="PF02601">
    <property type="entry name" value="Exonuc_VII_L"/>
    <property type="match status" value="1"/>
</dbReference>
<protein>
    <recommendedName>
        <fullName evidence="5">Exodeoxyribonuclease 7 large subunit</fullName>
        <ecNumber evidence="5">3.1.11.6</ecNumber>
    </recommendedName>
    <alternativeName>
        <fullName evidence="5">Exodeoxyribonuclease VII large subunit</fullName>
        <shortName evidence="5">Exonuclease VII large subunit</shortName>
    </alternativeName>
</protein>
<dbReference type="SUPFAM" id="SSF50249">
    <property type="entry name" value="Nucleic acid-binding proteins"/>
    <property type="match status" value="1"/>
</dbReference>
<evidence type="ECO:0000256" key="3">
    <source>
        <dbReference type="ARBA" id="ARBA00022801"/>
    </source>
</evidence>
<keyword evidence="4 5" id="KW-0269">Exonuclease</keyword>
<dbReference type="InterPro" id="IPR020579">
    <property type="entry name" value="Exonuc_VII_lsu_C"/>
</dbReference>
<feature type="domain" description="OB-fold nucleic acid binding" evidence="8">
    <location>
        <begin position="27"/>
        <end position="119"/>
    </location>
</feature>
<dbReference type="GO" id="GO:0009318">
    <property type="term" value="C:exodeoxyribonuclease VII complex"/>
    <property type="evidence" value="ECO:0007669"/>
    <property type="project" value="UniProtKB-UniRule"/>
</dbReference>
<dbReference type="Proteomes" id="UP000321397">
    <property type="component" value="Chromosome"/>
</dbReference>
<dbReference type="AlphaFoldDB" id="A0A510K6M5"/>
<evidence type="ECO:0000256" key="1">
    <source>
        <dbReference type="ARBA" id="ARBA00022490"/>
    </source>
</evidence>